<dbReference type="InterPro" id="IPR002197">
    <property type="entry name" value="HTH_Fis"/>
</dbReference>
<dbReference type="InterPro" id="IPR009057">
    <property type="entry name" value="Homeodomain-like_sf"/>
</dbReference>
<name>A0A0G8BYM9_9BACI</name>
<dbReference type="PROSITE" id="PS00688">
    <property type="entry name" value="SIGMA54_INTERACT_3"/>
    <property type="match status" value="1"/>
</dbReference>
<dbReference type="Gene3D" id="3.30.450.20">
    <property type="entry name" value="PAS domain"/>
    <property type="match status" value="1"/>
</dbReference>
<dbReference type="Gene3D" id="1.10.8.60">
    <property type="match status" value="1"/>
</dbReference>
<protein>
    <recommendedName>
        <fullName evidence="9">Sigma-54-dependent Fis family transcriptional regulator</fullName>
    </recommendedName>
</protein>
<feature type="domain" description="PAS" evidence="6">
    <location>
        <begin position="24"/>
        <end position="72"/>
    </location>
</feature>
<evidence type="ECO:0000256" key="4">
    <source>
        <dbReference type="ARBA" id="ARBA00023163"/>
    </source>
</evidence>
<dbReference type="FunFam" id="3.40.50.300:FF:000006">
    <property type="entry name" value="DNA-binding transcriptional regulator NtrC"/>
    <property type="match status" value="1"/>
</dbReference>
<organism evidence="7 8">
    <name type="scientific">Bacillus wiedmannii</name>
    <dbReference type="NCBI Taxonomy" id="1890302"/>
    <lineage>
        <taxon>Bacteria</taxon>
        <taxon>Bacillati</taxon>
        <taxon>Bacillota</taxon>
        <taxon>Bacilli</taxon>
        <taxon>Bacillales</taxon>
        <taxon>Bacillaceae</taxon>
        <taxon>Bacillus</taxon>
        <taxon>Bacillus cereus group</taxon>
    </lineage>
</organism>
<evidence type="ECO:0000256" key="2">
    <source>
        <dbReference type="ARBA" id="ARBA00022840"/>
    </source>
</evidence>
<dbReference type="FunFam" id="3.30.450.20:FF:000082">
    <property type="entry name" value="sigma-54-dependent Fis family transcriptional regulator"/>
    <property type="match status" value="1"/>
</dbReference>
<dbReference type="GO" id="GO:0043565">
    <property type="term" value="F:sequence-specific DNA binding"/>
    <property type="evidence" value="ECO:0007669"/>
    <property type="project" value="InterPro"/>
</dbReference>
<dbReference type="PROSITE" id="PS00675">
    <property type="entry name" value="SIGMA54_INTERACT_1"/>
    <property type="match status" value="1"/>
</dbReference>
<evidence type="ECO:0000256" key="3">
    <source>
        <dbReference type="ARBA" id="ARBA00023015"/>
    </source>
</evidence>
<dbReference type="PROSITE" id="PS50112">
    <property type="entry name" value="PAS"/>
    <property type="match status" value="1"/>
</dbReference>
<evidence type="ECO:0008006" key="9">
    <source>
        <dbReference type="Google" id="ProtNLM"/>
    </source>
</evidence>
<dbReference type="InterPro" id="IPR058031">
    <property type="entry name" value="AAA_lid_NorR"/>
</dbReference>
<proteinExistence type="predicted"/>
<dbReference type="Pfam" id="PF08448">
    <property type="entry name" value="PAS_4"/>
    <property type="match status" value="1"/>
</dbReference>
<dbReference type="SUPFAM" id="SSF46689">
    <property type="entry name" value="Homeodomain-like"/>
    <property type="match status" value="1"/>
</dbReference>
<keyword evidence="2" id="KW-0067">ATP-binding</keyword>
<dbReference type="Pfam" id="PF25601">
    <property type="entry name" value="AAA_lid_14"/>
    <property type="match status" value="1"/>
</dbReference>
<dbReference type="NCBIfam" id="TIGR00229">
    <property type="entry name" value="sensory_box"/>
    <property type="match status" value="1"/>
</dbReference>
<keyword evidence="3" id="KW-0805">Transcription regulation</keyword>
<dbReference type="InterPro" id="IPR000014">
    <property type="entry name" value="PAS"/>
</dbReference>
<dbReference type="FunFam" id="1.10.8.60:FF:000096">
    <property type="entry name" value="sigma-54-dependent Fis family transcriptional regulator"/>
    <property type="match status" value="1"/>
</dbReference>
<dbReference type="InterPro" id="IPR025662">
    <property type="entry name" value="Sigma_54_int_dom_ATP-bd_1"/>
</dbReference>
<dbReference type="Gene3D" id="3.40.50.300">
    <property type="entry name" value="P-loop containing nucleotide triphosphate hydrolases"/>
    <property type="match status" value="1"/>
</dbReference>
<dbReference type="SUPFAM" id="SSF52540">
    <property type="entry name" value="P-loop containing nucleoside triphosphate hydrolases"/>
    <property type="match status" value="1"/>
</dbReference>
<dbReference type="PROSITE" id="PS50045">
    <property type="entry name" value="SIGMA54_INTERACT_4"/>
    <property type="match status" value="1"/>
</dbReference>
<dbReference type="PRINTS" id="PR01590">
    <property type="entry name" value="HTHFIS"/>
</dbReference>
<gene>
    <name evidence="7" type="ORF">B4147_1938</name>
</gene>
<dbReference type="InterPro" id="IPR003593">
    <property type="entry name" value="AAA+_ATPase"/>
</dbReference>
<evidence type="ECO:0000256" key="1">
    <source>
        <dbReference type="ARBA" id="ARBA00022741"/>
    </source>
</evidence>
<evidence type="ECO:0000313" key="7">
    <source>
        <dbReference type="EMBL" id="KKZ92702.1"/>
    </source>
</evidence>
<reference evidence="7 8" key="1">
    <citation type="journal article" date="2015" name="Genome Announc.">
        <title>Next-Generation Whole-Genome Sequencing of Eight Strains of Bacillus cereus, Isolated from Food.</title>
        <authorList>
            <person name="Krawczyk A.O."/>
            <person name="de Jong A."/>
            <person name="Eijlander R.T."/>
            <person name="Berendsen E.M."/>
            <person name="Holsappel S."/>
            <person name="Wells-Bennik M.H."/>
            <person name="Kuipers O.P."/>
        </authorList>
    </citation>
    <scope>NUCLEOTIDE SEQUENCE [LARGE SCALE GENOMIC DNA]</scope>
    <source>
        <strain evidence="7 8">B4147</strain>
    </source>
</reference>
<dbReference type="GO" id="GO:0005524">
    <property type="term" value="F:ATP binding"/>
    <property type="evidence" value="ECO:0007669"/>
    <property type="project" value="UniProtKB-KW"/>
</dbReference>
<evidence type="ECO:0000259" key="6">
    <source>
        <dbReference type="PROSITE" id="PS50112"/>
    </source>
</evidence>
<dbReference type="CDD" id="cd00009">
    <property type="entry name" value="AAA"/>
    <property type="match status" value="1"/>
</dbReference>
<reference evidence="8" key="2">
    <citation type="submission" date="2015-04" db="EMBL/GenBank/DDBJ databases">
        <title>Draft Genome Sequences of Eight Spore-Forming Food Isolates of Bacillus cereus Genome sequencing.</title>
        <authorList>
            <person name="Krawcyk A.O."/>
            <person name="de Jong A."/>
            <person name="Eijlander R.T."/>
            <person name="Berendsen E.M."/>
            <person name="Holsappel S."/>
            <person name="Wells-Bennik M."/>
            <person name="Kuipers O.P."/>
        </authorList>
    </citation>
    <scope>NUCLEOTIDE SEQUENCE [LARGE SCALE GENOMIC DNA]</scope>
    <source>
        <strain evidence="8">B4147</strain>
    </source>
</reference>
<dbReference type="AlphaFoldDB" id="A0A0G8BYM9"/>
<dbReference type="Pfam" id="PF00158">
    <property type="entry name" value="Sigma54_activat"/>
    <property type="match status" value="1"/>
</dbReference>
<evidence type="ECO:0000313" key="8">
    <source>
        <dbReference type="Proteomes" id="UP000035350"/>
    </source>
</evidence>
<comment type="caution">
    <text evidence="7">The sequence shown here is derived from an EMBL/GenBank/DDBJ whole genome shotgun (WGS) entry which is preliminary data.</text>
</comment>
<dbReference type="EMBL" id="LCYN01000031">
    <property type="protein sequence ID" value="KKZ92702.1"/>
    <property type="molecule type" value="Genomic_DNA"/>
</dbReference>
<feature type="domain" description="Sigma-54 factor interaction" evidence="5">
    <location>
        <begin position="170"/>
        <end position="398"/>
    </location>
</feature>
<dbReference type="Proteomes" id="UP000035350">
    <property type="component" value="Unassembled WGS sequence"/>
</dbReference>
<dbReference type="InterPro" id="IPR002078">
    <property type="entry name" value="Sigma_54_int"/>
</dbReference>
<dbReference type="InterPro" id="IPR035965">
    <property type="entry name" value="PAS-like_dom_sf"/>
</dbReference>
<sequence length="477" mass="53624">MPEIRHVIAGFSAKGGMTLLAVSTQEVIEAILGSIDEAIHAVDENGITIFYNTVAAKHDGSKIEKVLGKHLLEAFPSLSRETSTLMKVLDTKKPIVHQVQHYQNLNGEDICTVNTTLPIFIDGNIAGAVEIAKDYSTVQKLTDTIVDLQSKIKRSSRKKAIKKHVAFETIVTNDARFKQTKELAQKVAPTDANVLIYGETGTGKELFVQAIHEASKRKNKPFIAQNCAALPESLLESLLFGTTKGSYTGAIERAGLFELVDGGTLFLDELNSMPLDLQAKMLRVLEDGVIRRIGDNKTRKVDVRVITAMNQPPEVCLRENKIRTDLYYRLNVFSLYIPPLRERTEDVLLLASYFLNEYNKSYKKGVLQMDEEAKERLQAYQWPGNVRELKHTIEHAVIIAERDTLTANCLPRTFRKENLPKKKNILPLREALHQTEKELIDQALIETEGNILQAAKMLGIPRQTLQYKLSKYDKTAE</sequence>
<dbReference type="PANTHER" id="PTHR32071">
    <property type="entry name" value="TRANSCRIPTIONAL REGULATORY PROTEIN"/>
    <property type="match status" value="1"/>
</dbReference>
<dbReference type="PATRIC" id="fig|1396.433.peg.4659"/>
<dbReference type="InterPro" id="IPR027417">
    <property type="entry name" value="P-loop_NTPase"/>
</dbReference>
<dbReference type="Pfam" id="PF02954">
    <property type="entry name" value="HTH_8"/>
    <property type="match status" value="1"/>
</dbReference>
<dbReference type="Gene3D" id="1.10.10.60">
    <property type="entry name" value="Homeodomain-like"/>
    <property type="match status" value="1"/>
</dbReference>
<dbReference type="InterPro" id="IPR025944">
    <property type="entry name" value="Sigma_54_int_dom_CS"/>
</dbReference>
<dbReference type="PANTHER" id="PTHR32071:SF74">
    <property type="entry name" value="TRANSCRIPTIONAL ACTIVATOR ROCR"/>
    <property type="match status" value="1"/>
</dbReference>
<dbReference type="SMART" id="SM00382">
    <property type="entry name" value="AAA"/>
    <property type="match status" value="1"/>
</dbReference>
<keyword evidence="1" id="KW-0547">Nucleotide-binding</keyword>
<keyword evidence="4" id="KW-0804">Transcription</keyword>
<dbReference type="SUPFAM" id="SSF55785">
    <property type="entry name" value="PYP-like sensor domain (PAS domain)"/>
    <property type="match status" value="1"/>
</dbReference>
<evidence type="ECO:0000259" key="5">
    <source>
        <dbReference type="PROSITE" id="PS50045"/>
    </source>
</evidence>
<dbReference type="GO" id="GO:0006355">
    <property type="term" value="P:regulation of DNA-templated transcription"/>
    <property type="evidence" value="ECO:0007669"/>
    <property type="project" value="InterPro"/>
</dbReference>
<dbReference type="InterPro" id="IPR013656">
    <property type="entry name" value="PAS_4"/>
</dbReference>
<accession>A0A0G8BYM9</accession>